<dbReference type="SUPFAM" id="SSF46785">
    <property type="entry name" value="Winged helix' DNA-binding domain"/>
    <property type="match status" value="1"/>
</dbReference>
<evidence type="ECO:0000313" key="10">
    <source>
        <dbReference type="Proteomes" id="UP000277457"/>
    </source>
</evidence>
<dbReference type="InterPro" id="IPR043135">
    <property type="entry name" value="Fur_C"/>
</dbReference>
<evidence type="ECO:0008006" key="11">
    <source>
        <dbReference type="Google" id="ProtNLM"/>
    </source>
</evidence>
<evidence type="ECO:0000256" key="2">
    <source>
        <dbReference type="ARBA" id="ARBA00022491"/>
    </source>
</evidence>
<dbReference type="Gene3D" id="1.10.10.10">
    <property type="entry name" value="Winged helix-like DNA-binding domain superfamily/Winged helix DNA-binding domain"/>
    <property type="match status" value="1"/>
</dbReference>
<accession>A0A662D5D6</accession>
<name>A0A662D5D6_UNCAE</name>
<dbReference type="CDD" id="cd07153">
    <property type="entry name" value="Fur_like"/>
    <property type="match status" value="1"/>
</dbReference>
<dbReference type="Pfam" id="PF01475">
    <property type="entry name" value="FUR"/>
    <property type="match status" value="1"/>
</dbReference>
<evidence type="ECO:0000256" key="6">
    <source>
        <dbReference type="ARBA" id="ARBA00023163"/>
    </source>
</evidence>
<proteinExistence type="inferred from homology"/>
<evidence type="ECO:0000256" key="8">
    <source>
        <dbReference type="PIRSR" id="PIRSR602481-2"/>
    </source>
</evidence>
<feature type="binding site" evidence="7">
    <location>
        <position position="140"/>
    </location>
    <ligand>
        <name>Zn(2+)</name>
        <dbReference type="ChEBI" id="CHEBI:29105"/>
    </ligand>
</feature>
<keyword evidence="8" id="KW-0408">Iron</keyword>
<keyword evidence="6" id="KW-0804">Transcription</keyword>
<evidence type="ECO:0000256" key="5">
    <source>
        <dbReference type="ARBA" id="ARBA00023125"/>
    </source>
</evidence>
<dbReference type="GO" id="GO:0008270">
    <property type="term" value="F:zinc ion binding"/>
    <property type="evidence" value="ECO:0007669"/>
    <property type="project" value="TreeGrafter"/>
</dbReference>
<dbReference type="EMBL" id="QMPY01000032">
    <property type="protein sequence ID" value="RLE08316.1"/>
    <property type="molecule type" value="Genomic_DNA"/>
</dbReference>
<comment type="caution">
    <text evidence="9">The sequence shown here is derived from an EMBL/GenBank/DDBJ whole genome shotgun (WGS) entry which is preliminary data.</text>
</comment>
<reference evidence="9 10" key="1">
    <citation type="submission" date="2018-06" db="EMBL/GenBank/DDBJ databases">
        <title>Extensive metabolic versatility and redundancy in microbially diverse, dynamic hydrothermal sediments.</title>
        <authorList>
            <person name="Dombrowski N."/>
            <person name="Teske A."/>
            <person name="Baker B.J."/>
        </authorList>
    </citation>
    <scope>NUCLEOTIDE SEQUENCE [LARGE SCALE GENOMIC DNA]</scope>
    <source>
        <strain evidence="9">B7_G13</strain>
    </source>
</reference>
<dbReference type="Gene3D" id="3.30.1490.190">
    <property type="match status" value="1"/>
</dbReference>
<evidence type="ECO:0000256" key="7">
    <source>
        <dbReference type="PIRSR" id="PIRSR602481-1"/>
    </source>
</evidence>
<comment type="cofactor">
    <cofactor evidence="7">
        <name>Zn(2+)</name>
        <dbReference type="ChEBI" id="CHEBI:29105"/>
    </cofactor>
    <text evidence="7">Binds 1 zinc ion per subunit.</text>
</comment>
<feature type="binding site" evidence="7">
    <location>
        <position position="137"/>
    </location>
    <ligand>
        <name>Zn(2+)</name>
        <dbReference type="ChEBI" id="CHEBI:29105"/>
    </ligand>
</feature>
<dbReference type="PANTHER" id="PTHR33202:SF7">
    <property type="entry name" value="FERRIC UPTAKE REGULATION PROTEIN"/>
    <property type="match status" value="1"/>
</dbReference>
<dbReference type="AlphaFoldDB" id="A0A662D5D6"/>
<dbReference type="GO" id="GO:0045892">
    <property type="term" value="P:negative regulation of DNA-templated transcription"/>
    <property type="evidence" value="ECO:0007669"/>
    <property type="project" value="TreeGrafter"/>
</dbReference>
<dbReference type="Proteomes" id="UP000277457">
    <property type="component" value="Unassembled WGS sequence"/>
</dbReference>
<feature type="binding site" evidence="7">
    <location>
        <position position="97"/>
    </location>
    <ligand>
        <name>Zn(2+)</name>
        <dbReference type="ChEBI" id="CHEBI:29105"/>
    </ligand>
</feature>
<feature type="binding site" evidence="8">
    <location>
        <position position="129"/>
    </location>
    <ligand>
        <name>Fe cation</name>
        <dbReference type="ChEBI" id="CHEBI:24875"/>
    </ligand>
</feature>
<organism evidence="9 10">
    <name type="scientific">Aerophobetes bacterium</name>
    <dbReference type="NCBI Taxonomy" id="2030807"/>
    <lineage>
        <taxon>Bacteria</taxon>
        <taxon>Candidatus Aerophobota</taxon>
    </lineage>
</organism>
<dbReference type="InterPro" id="IPR036388">
    <property type="entry name" value="WH-like_DNA-bd_sf"/>
</dbReference>
<sequence>MKVAHYLEMLRKANLKVTPKREAIIRFFLQKGRYFTPEEVWITLKRRFRKLGFPTIYRNLRELEEIGILVRISRPDQRLYYAICRLGKEREHHHFICQRCGRVSEVEFCNFKDIAKDIERELGCKITSHFMQIEGFCSECRQKVKARWIRWEG</sequence>
<evidence type="ECO:0000256" key="3">
    <source>
        <dbReference type="ARBA" id="ARBA00022833"/>
    </source>
</evidence>
<dbReference type="InterPro" id="IPR002481">
    <property type="entry name" value="FUR"/>
</dbReference>
<keyword evidence="5" id="KW-0238">DNA-binding</keyword>
<evidence type="ECO:0000256" key="1">
    <source>
        <dbReference type="ARBA" id="ARBA00007957"/>
    </source>
</evidence>
<evidence type="ECO:0000313" key="9">
    <source>
        <dbReference type="EMBL" id="RLE08316.1"/>
    </source>
</evidence>
<keyword evidence="3 7" id="KW-0862">Zinc</keyword>
<feature type="binding site" evidence="7">
    <location>
        <position position="100"/>
    </location>
    <ligand>
        <name>Zn(2+)</name>
        <dbReference type="ChEBI" id="CHEBI:29105"/>
    </ligand>
</feature>
<keyword evidence="4" id="KW-0805">Transcription regulation</keyword>
<dbReference type="PANTHER" id="PTHR33202">
    <property type="entry name" value="ZINC UPTAKE REGULATION PROTEIN"/>
    <property type="match status" value="1"/>
</dbReference>
<dbReference type="GO" id="GO:1900376">
    <property type="term" value="P:regulation of secondary metabolite biosynthetic process"/>
    <property type="evidence" value="ECO:0007669"/>
    <property type="project" value="TreeGrafter"/>
</dbReference>
<gene>
    <name evidence="9" type="ORF">DRZ78_01295</name>
</gene>
<comment type="similarity">
    <text evidence="1">Belongs to the Fur family.</text>
</comment>
<protein>
    <recommendedName>
        <fullName evidence="11">Transcriptional repressor</fullName>
    </recommendedName>
</protein>
<dbReference type="GO" id="GO:0003700">
    <property type="term" value="F:DNA-binding transcription factor activity"/>
    <property type="evidence" value="ECO:0007669"/>
    <property type="project" value="InterPro"/>
</dbReference>
<dbReference type="InterPro" id="IPR036390">
    <property type="entry name" value="WH_DNA-bd_sf"/>
</dbReference>
<keyword evidence="2" id="KW-0678">Repressor</keyword>
<evidence type="ECO:0000256" key="4">
    <source>
        <dbReference type="ARBA" id="ARBA00023015"/>
    </source>
</evidence>
<comment type="cofactor">
    <cofactor evidence="8">
        <name>Mn(2+)</name>
        <dbReference type="ChEBI" id="CHEBI:29035"/>
    </cofactor>
    <cofactor evidence="8">
        <name>Fe(2+)</name>
        <dbReference type="ChEBI" id="CHEBI:29033"/>
    </cofactor>
    <text evidence="8">Binds 1 Mn(2+) or Fe(2+) ion per subunit.</text>
</comment>
<dbReference type="GO" id="GO:0000976">
    <property type="term" value="F:transcription cis-regulatory region binding"/>
    <property type="evidence" value="ECO:0007669"/>
    <property type="project" value="TreeGrafter"/>
</dbReference>
<keyword evidence="7" id="KW-0479">Metal-binding</keyword>